<proteinExistence type="inferred from homology"/>
<feature type="chain" id="PRO_5002640470" evidence="3">
    <location>
        <begin position="23"/>
        <end position="418"/>
    </location>
</feature>
<dbReference type="RefSeq" id="WP_011809717.1">
    <property type="nucleotide sequence ID" value="NC_008786.1"/>
</dbReference>
<feature type="domain" description="Leucine-binding protein" evidence="4">
    <location>
        <begin position="26"/>
        <end position="338"/>
    </location>
</feature>
<dbReference type="SUPFAM" id="SSF53822">
    <property type="entry name" value="Periplasmic binding protein-like I"/>
    <property type="match status" value="1"/>
</dbReference>
<dbReference type="InterPro" id="IPR051010">
    <property type="entry name" value="BCAA_transport"/>
</dbReference>
<gene>
    <name evidence="5" type="ordered locus">Veis_1959</name>
</gene>
<dbReference type="OrthoDB" id="5289062at2"/>
<keyword evidence="5" id="KW-0675">Receptor</keyword>
<dbReference type="InterPro" id="IPR028082">
    <property type="entry name" value="Peripla_BP_I"/>
</dbReference>
<dbReference type="KEGG" id="vei:Veis_1959"/>
<evidence type="ECO:0000256" key="3">
    <source>
        <dbReference type="SAM" id="SignalP"/>
    </source>
</evidence>
<evidence type="ECO:0000256" key="1">
    <source>
        <dbReference type="ARBA" id="ARBA00010062"/>
    </source>
</evidence>
<evidence type="ECO:0000256" key="2">
    <source>
        <dbReference type="ARBA" id="ARBA00022729"/>
    </source>
</evidence>
<dbReference type="Gene3D" id="3.40.50.2300">
    <property type="match status" value="2"/>
</dbReference>
<dbReference type="STRING" id="391735.Veis_1959"/>
<name>A1WJA4_VEREI</name>
<dbReference type="AlphaFoldDB" id="A1WJA4"/>
<dbReference type="HOGENOM" id="CLU_027128_5_0_4"/>
<dbReference type="GeneID" id="76460550"/>
<reference evidence="6" key="1">
    <citation type="submission" date="2006-12" db="EMBL/GenBank/DDBJ databases">
        <title>Complete sequence of chromosome 1 of Verminephrobacter eiseniae EF01-2.</title>
        <authorList>
            <person name="Copeland A."/>
            <person name="Lucas S."/>
            <person name="Lapidus A."/>
            <person name="Barry K."/>
            <person name="Detter J.C."/>
            <person name="Glavina del Rio T."/>
            <person name="Dalin E."/>
            <person name="Tice H."/>
            <person name="Pitluck S."/>
            <person name="Chertkov O."/>
            <person name="Brettin T."/>
            <person name="Bruce D."/>
            <person name="Han C."/>
            <person name="Tapia R."/>
            <person name="Gilna P."/>
            <person name="Schmutz J."/>
            <person name="Larimer F."/>
            <person name="Land M."/>
            <person name="Hauser L."/>
            <person name="Kyrpides N."/>
            <person name="Kim E."/>
            <person name="Stahl D."/>
            <person name="Richardson P."/>
        </authorList>
    </citation>
    <scope>NUCLEOTIDE SEQUENCE [LARGE SCALE GENOMIC DNA]</scope>
    <source>
        <strain evidence="6">EF01-2</strain>
    </source>
</reference>
<comment type="similarity">
    <text evidence="1">Belongs to the leucine-binding protein family.</text>
</comment>
<dbReference type="PANTHER" id="PTHR30483">
    <property type="entry name" value="LEUCINE-SPECIFIC-BINDING PROTEIN"/>
    <property type="match status" value="1"/>
</dbReference>
<dbReference type="eggNOG" id="COG0683">
    <property type="taxonomic scope" value="Bacteria"/>
</dbReference>
<feature type="signal peptide" evidence="3">
    <location>
        <begin position="1"/>
        <end position="22"/>
    </location>
</feature>
<dbReference type="InterPro" id="IPR028081">
    <property type="entry name" value="Leu-bd"/>
</dbReference>
<dbReference type="PANTHER" id="PTHR30483:SF6">
    <property type="entry name" value="PERIPLASMIC BINDING PROTEIN OF ABC TRANSPORTER FOR NATURAL AMINO ACIDS"/>
    <property type="match status" value="1"/>
</dbReference>
<evidence type="ECO:0000313" key="6">
    <source>
        <dbReference type="Proteomes" id="UP000000374"/>
    </source>
</evidence>
<dbReference type="Pfam" id="PF13458">
    <property type="entry name" value="Peripla_BP_6"/>
    <property type="match status" value="1"/>
</dbReference>
<organism evidence="5 6">
    <name type="scientific">Verminephrobacter eiseniae (strain EF01-2)</name>
    <dbReference type="NCBI Taxonomy" id="391735"/>
    <lineage>
        <taxon>Bacteria</taxon>
        <taxon>Pseudomonadati</taxon>
        <taxon>Pseudomonadota</taxon>
        <taxon>Betaproteobacteria</taxon>
        <taxon>Burkholderiales</taxon>
        <taxon>Comamonadaceae</taxon>
        <taxon>Verminephrobacter</taxon>
    </lineage>
</organism>
<dbReference type="Proteomes" id="UP000000374">
    <property type="component" value="Chromosome"/>
</dbReference>
<sequence>MKQRFKFAASAIAFACGATAQAACPTTIGVVVPMTGPAGQYGQTAAKAIQMAFRDLNQAGGVIGCPLDTEIRDDQSQGSVGVDAARQLVDIRHVPAIIGSIISSVTLPVLTSVTVPAGVVQISPASTTPTLTTMAREGKTRGLFFRTITSDALQSLATGQFAADLKLKKVAVIYVNNDYGVNLNKEFARAFTALGGTIVSATPYNERQASYQPEVTKALASKPEALYLIGYPTDGATIVRTWISLGGAQKFLLNDGLNSDEFIKAVGPRYLAQAYGTSSGTPPSASTRYFAAAYPAFSNFSANAPGADRAYDAAALIGLAIAWAGKADSASIRDGIRRVLDPQGTMIGAGPDEFKRGLALIEERKPIRYNGLIGPVQFDKHGDITGPFIKWQIVDGKVKNLGEVPVGQIDSLKARTGE</sequence>
<accession>A1WJA4</accession>
<keyword evidence="2 3" id="KW-0732">Signal</keyword>
<evidence type="ECO:0000259" key="4">
    <source>
        <dbReference type="Pfam" id="PF13458"/>
    </source>
</evidence>
<dbReference type="EMBL" id="CP000542">
    <property type="protein sequence ID" value="ABM57711.1"/>
    <property type="molecule type" value="Genomic_DNA"/>
</dbReference>
<dbReference type="CDD" id="cd06346">
    <property type="entry name" value="PBP1_ABC_ligand_binding-like"/>
    <property type="match status" value="1"/>
</dbReference>
<evidence type="ECO:0000313" key="5">
    <source>
        <dbReference type="EMBL" id="ABM57711.1"/>
    </source>
</evidence>
<protein>
    <submittedName>
        <fullName evidence="5">Extracellular ligand-binding receptor</fullName>
    </submittedName>
</protein>
<keyword evidence="6" id="KW-1185">Reference proteome</keyword>